<protein>
    <submittedName>
        <fullName evidence="2">Uncharacterized protein</fullName>
    </submittedName>
</protein>
<evidence type="ECO:0000256" key="1">
    <source>
        <dbReference type="SAM" id="MobiDB-lite"/>
    </source>
</evidence>
<dbReference type="EMBL" id="HG992338">
    <property type="protein sequence ID" value="CAE6825062.1"/>
    <property type="molecule type" value="Genomic_DNA"/>
</dbReference>
<dbReference type="Proteomes" id="UP000835243">
    <property type="component" value="Chromosome"/>
</dbReference>
<dbReference type="EMBL" id="HG992341">
    <property type="protein sequence ID" value="CAE6821047.1"/>
    <property type="molecule type" value="Genomic_DNA"/>
</dbReference>
<evidence type="ECO:0000313" key="3">
    <source>
        <dbReference type="EMBL" id="CAE6825034.1"/>
    </source>
</evidence>
<proteinExistence type="predicted"/>
<feature type="compositionally biased region" description="Polar residues" evidence="1">
    <location>
        <begin position="1"/>
        <end position="10"/>
    </location>
</feature>
<name>A0A8D6YDN3_9XANT</name>
<organism evidence="2">
    <name type="scientific">Xanthomonas arboricola pv. corylina</name>
    <dbReference type="NCBI Taxonomy" id="487821"/>
    <lineage>
        <taxon>Bacteria</taxon>
        <taxon>Pseudomonadati</taxon>
        <taxon>Pseudomonadota</taxon>
        <taxon>Gammaproteobacteria</taxon>
        <taxon>Lysobacterales</taxon>
        <taxon>Lysobacteraceae</taxon>
        <taxon>Xanthomonas</taxon>
    </lineage>
</organism>
<dbReference type="EMBL" id="HG992341">
    <property type="protein sequence ID" value="CAE6821064.1"/>
    <property type="molecule type" value="Genomic_DNA"/>
</dbReference>
<evidence type="ECO:0000313" key="2">
    <source>
        <dbReference type="EMBL" id="CAE6821047.1"/>
    </source>
</evidence>
<gene>
    <name evidence="2" type="ORF">CFBP1159_33610</name>
    <name evidence="3" type="ORF">XAC301_34700</name>
</gene>
<dbReference type="EMBL" id="HG992338">
    <property type="protein sequence ID" value="CAE6825034.1"/>
    <property type="molecule type" value="Genomic_DNA"/>
</dbReference>
<sequence length="242" mass="25469">MQSRASSKTTARLPGGRTRCPGLACTARTPRFLRAGHAHPTTARHVLSASLAPTCAAILALSLGACATQGVQEQQRSQREDSVDQRMLSAQPGSDGGGSIQPYTLAPAQRFRMPRALRSDAPVLPADSPRQSLPPTTVCAHVILTADGVVQRVDPMSDRDECAAGLLPDNADLVQSVRTTVQQWQFVPAALCTFAAGGAQPAALDDCSGAISQEPVPVTLSFAFTFEVRQGKVSVRTGKVAR</sequence>
<dbReference type="Proteomes" id="UP000835287">
    <property type="component" value="Chromosome"/>
</dbReference>
<evidence type="ECO:0000313" key="4">
    <source>
        <dbReference type="Proteomes" id="UP000835287"/>
    </source>
</evidence>
<reference evidence="2 4" key="1">
    <citation type="submission" date="2021-02" db="EMBL/GenBank/DDBJ databases">
        <authorList>
            <person name="Pothier F. J."/>
        </authorList>
    </citation>
    <scope>NUCLEOTIDE SEQUENCE</scope>
    <source>
        <strain evidence="3 4">301</strain>
        <strain evidence="2">CFBP 1159</strain>
    </source>
</reference>
<dbReference type="AlphaFoldDB" id="A0A8D6YDN3"/>
<keyword evidence="4" id="KW-1185">Reference proteome</keyword>
<feature type="region of interest" description="Disordered" evidence="1">
    <location>
        <begin position="1"/>
        <end position="20"/>
    </location>
</feature>
<accession>A0A8D6YDN3</accession>
<feature type="region of interest" description="Disordered" evidence="1">
    <location>
        <begin position="72"/>
        <end position="103"/>
    </location>
</feature>